<dbReference type="NCBIfam" id="TIGR00083">
    <property type="entry name" value="ribF"/>
    <property type="match status" value="1"/>
</dbReference>
<evidence type="ECO:0000256" key="11">
    <source>
        <dbReference type="ARBA" id="ARBA00023268"/>
    </source>
</evidence>
<dbReference type="STRING" id="1138822.PL11_009520"/>
<dbReference type="InterPro" id="IPR023468">
    <property type="entry name" value="Riboflavin_kinase"/>
</dbReference>
<comment type="similarity">
    <text evidence="14">Belongs to the ribF family.</text>
</comment>
<feature type="domain" description="Riboflavin kinase" evidence="15">
    <location>
        <begin position="186"/>
        <end position="311"/>
    </location>
</feature>
<evidence type="ECO:0000256" key="9">
    <source>
        <dbReference type="ARBA" id="ARBA00022827"/>
    </source>
</evidence>
<evidence type="ECO:0000256" key="12">
    <source>
        <dbReference type="ARBA" id="ARBA00047880"/>
    </source>
</evidence>
<keyword evidence="9 14" id="KW-0274">FAD</keyword>
<dbReference type="GO" id="GO:0009231">
    <property type="term" value="P:riboflavin biosynthetic process"/>
    <property type="evidence" value="ECO:0007669"/>
    <property type="project" value="InterPro"/>
</dbReference>
<evidence type="ECO:0000256" key="6">
    <source>
        <dbReference type="ARBA" id="ARBA00022695"/>
    </source>
</evidence>
<dbReference type="GO" id="GO:0006747">
    <property type="term" value="P:FAD biosynthetic process"/>
    <property type="evidence" value="ECO:0007669"/>
    <property type="project" value="UniProtKB-UniRule"/>
</dbReference>
<dbReference type="CDD" id="cd02064">
    <property type="entry name" value="FAD_synthetase_N"/>
    <property type="match status" value="1"/>
</dbReference>
<dbReference type="InterPro" id="IPR004821">
    <property type="entry name" value="Cyt_trans-like"/>
</dbReference>
<comment type="caution">
    <text evidence="16">The sequence shown here is derived from an EMBL/GenBank/DDBJ whole genome shotgun (WGS) entry which is preliminary data.</text>
</comment>
<evidence type="ECO:0000256" key="4">
    <source>
        <dbReference type="ARBA" id="ARBA00022643"/>
    </source>
</evidence>
<evidence type="ECO:0000256" key="3">
    <source>
        <dbReference type="ARBA" id="ARBA00022630"/>
    </source>
</evidence>
<dbReference type="PIRSF" id="PIRSF004491">
    <property type="entry name" value="FAD_Synth"/>
    <property type="match status" value="1"/>
</dbReference>
<evidence type="ECO:0000256" key="8">
    <source>
        <dbReference type="ARBA" id="ARBA00022777"/>
    </source>
</evidence>
<evidence type="ECO:0000256" key="7">
    <source>
        <dbReference type="ARBA" id="ARBA00022741"/>
    </source>
</evidence>
<evidence type="ECO:0000256" key="5">
    <source>
        <dbReference type="ARBA" id="ARBA00022679"/>
    </source>
</evidence>
<keyword evidence="6 14" id="KW-0548">Nucleotidyltransferase</keyword>
<accession>A0A401FL52</accession>
<dbReference type="PANTHER" id="PTHR22749:SF6">
    <property type="entry name" value="RIBOFLAVIN KINASE"/>
    <property type="match status" value="1"/>
</dbReference>
<dbReference type="EC" id="2.7.7.2" evidence="14"/>
<dbReference type="Pfam" id="PF06574">
    <property type="entry name" value="FAD_syn"/>
    <property type="match status" value="1"/>
</dbReference>
<dbReference type="Pfam" id="PF01687">
    <property type="entry name" value="Flavokinase"/>
    <property type="match status" value="1"/>
</dbReference>
<dbReference type="Gene3D" id="3.40.50.620">
    <property type="entry name" value="HUPs"/>
    <property type="match status" value="1"/>
</dbReference>
<evidence type="ECO:0000256" key="10">
    <source>
        <dbReference type="ARBA" id="ARBA00022840"/>
    </source>
</evidence>
<dbReference type="RefSeq" id="WP_125008222.1">
    <property type="nucleotide sequence ID" value="NZ_BEXA01000002.1"/>
</dbReference>
<dbReference type="InterPro" id="IPR023465">
    <property type="entry name" value="Riboflavin_kinase_dom_sf"/>
</dbReference>
<dbReference type="Gene3D" id="2.40.30.30">
    <property type="entry name" value="Riboflavin kinase-like"/>
    <property type="match status" value="1"/>
</dbReference>
<dbReference type="InterPro" id="IPR015865">
    <property type="entry name" value="Riboflavin_kinase_bac/euk"/>
</dbReference>
<dbReference type="Proteomes" id="UP000286974">
    <property type="component" value="Unassembled WGS sequence"/>
</dbReference>
<evidence type="ECO:0000313" key="16">
    <source>
        <dbReference type="EMBL" id="GAY73109.1"/>
    </source>
</evidence>
<evidence type="ECO:0000256" key="1">
    <source>
        <dbReference type="ARBA" id="ARBA00004726"/>
    </source>
</evidence>
<reference evidence="16 17" key="1">
    <citation type="submission" date="2017-11" db="EMBL/GenBank/DDBJ databases">
        <title>Draft Genome Sequence of Lactobacillus curieae NBRC 111893 isolated from Koso, a Japanese sugar-Vegetable Fermented Beverage.</title>
        <authorList>
            <person name="Chiou T.Y."/>
            <person name="Oshima K."/>
            <person name="Suda W."/>
            <person name="Hattori M."/>
            <person name="Takahashi T."/>
        </authorList>
    </citation>
    <scope>NUCLEOTIDE SEQUENCE [LARGE SCALE GENOMIC DNA]</scope>
    <source>
        <strain evidence="16 17">NBRC111893</strain>
    </source>
</reference>
<comment type="pathway">
    <text evidence="2 14">Cofactor biosynthesis; FMN biosynthesis; FMN from riboflavin (ATP route): step 1/1.</text>
</comment>
<dbReference type="NCBIfam" id="TIGR00125">
    <property type="entry name" value="cyt_tran_rel"/>
    <property type="match status" value="1"/>
</dbReference>
<keyword evidence="5 14" id="KW-0808">Transferase</keyword>
<dbReference type="SMART" id="SM00904">
    <property type="entry name" value="Flavokinase"/>
    <property type="match status" value="1"/>
</dbReference>
<keyword evidence="4 14" id="KW-0288">FMN</keyword>
<name>A0A401FL52_9LACO</name>
<dbReference type="InterPro" id="IPR014729">
    <property type="entry name" value="Rossmann-like_a/b/a_fold"/>
</dbReference>
<organism evidence="16 17">
    <name type="scientific">Lentilactobacillus kosonis</name>
    <dbReference type="NCBI Taxonomy" id="2810561"/>
    <lineage>
        <taxon>Bacteria</taxon>
        <taxon>Bacillati</taxon>
        <taxon>Bacillota</taxon>
        <taxon>Bacilli</taxon>
        <taxon>Lactobacillales</taxon>
        <taxon>Lactobacillaceae</taxon>
        <taxon>Lentilactobacillus</taxon>
    </lineage>
</organism>
<dbReference type="UniPathway" id="UPA00277">
    <property type="reaction ID" value="UER00407"/>
</dbReference>
<sequence>MEIVKLHYPLAENVGSKEKIVLAMGFFDGVHLGHQDVLHQAKQKAQELGAKFCVLTYDHHPAIVYKQLNAHEKRYLTLYDEKMRIFESLGVDRVYYTNYTYAFQNQTEQEFVDNFIKRFNAVAVVAGFDHTYGGTNTADMKHLPKYSDGKFEVITAKPVELADEKVSSSRIRQALDNCNIELADQLLGRPFRSSGVVVHGREVGRLLGYPTANVEHSELQWLPNVGIYIVRVEVAGKQHIAMASVGHNVTFSDTLPMTIEINILDFNQNIYGETLIVDWLSHIRDEVKFETTEQLTEQLYADEVFTRDYLKLHPEIISTH</sequence>
<dbReference type="UniPathway" id="UPA00276">
    <property type="reaction ID" value="UER00406"/>
</dbReference>
<dbReference type="GO" id="GO:0009398">
    <property type="term" value="P:FMN biosynthetic process"/>
    <property type="evidence" value="ECO:0007669"/>
    <property type="project" value="UniProtKB-UniRule"/>
</dbReference>
<evidence type="ECO:0000256" key="2">
    <source>
        <dbReference type="ARBA" id="ARBA00005201"/>
    </source>
</evidence>
<keyword evidence="7 14" id="KW-0547">Nucleotide-binding</keyword>
<evidence type="ECO:0000313" key="17">
    <source>
        <dbReference type="Proteomes" id="UP000286974"/>
    </source>
</evidence>
<dbReference type="SUPFAM" id="SSF82114">
    <property type="entry name" value="Riboflavin kinase-like"/>
    <property type="match status" value="1"/>
</dbReference>
<keyword evidence="3 14" id="KW-0285">Flavoprotein</keyword>
<keyword evidence="8 14" id="KW-0418">Kinase</keyword>
<gene>
    <name evidence="16" type="ORF">NBRC111893_1255</name>
</gene>
<evidence type="ECO:0000256" key="13">
    <source>
        <dbReference type="ARBA" id="ARBA00049494"/>
    </source>
</evidence>
<dbReference type="AlphaFoldDB" id="A0A401FL52"/>
<comment type="catalytic activity">
    <reaction evidence="13 14">
        <text>FMN + ATP + H(+) = FAD + diphosphate</text>
        <dbReference type="Rhea" id="RHEA:17237"/>
        <dbReference type="ChEBI" id="CHEBI:15378"/>
        <dbReference type="ChEBI" id="CHEBI:30616"/>
        <dbReference type="ChEBI" id="CHEBI:33019"/>
        <dbReference type="ChEBI" id="CHEBI:57692"/>
        <dbReference type="ChEBI" id="CHEBI:58210"/>
        <dbReference type="EC" id="2.7.7.2"/>
    </reaction>
</comment>
<dbReference type="FunFam" id="3.40.50.620:FF:000021">
    <property type="entry name" value="Riboflavin biosynthesis protein"/>
    <property type="match status" value="1"/>
</dbReference>
<dbReference type="GO" id="GO:0003919">
    <property type="term" value="F:FMN adenylyltransferase activity"/>
    <property type="evidence" value="ECO:0007669"/>
    <property type="project" value="UniProtKB-UniRule"/>
</dbReference>
<comment type="pathway">
    <text evidence="1 14">Cofactor biosynthesis; FAD biosynthesis; FAD from FMN: step 1/1.</text>
</comment>
<keyword evidence="17" id="KW-1185">Reference proteome</keyword>
<dbReference type="EMBL" id="BEXA01000002">
    <property type="protein sequence ID" value="GAY73109.1"/>
    <property type="molecule type" value="Genomic_DNA"/>
</dbReference>
<comment type="catalytic activity">
    <reaction evidence="12 14">
        <text>riboflavin + ATP = FMN + ADP + H(+)</text>
        <dbReference type="Rhea" id="RHEA:14357"/>
        <dbReference type="ChEBI" id="CHEBI:15378"/>
        <dbReference type="ChEBI" id="CHEBI:30616"/>
        <dbReference type="ChEBI" id="CHEBI:57986"/>
        <dbReference type="ChEBI" id="CHEBI:58210"/>
        <dbReference type="ChEBI" id="CHEBI:456216"/>
        <dbReference type="EC" id="2.7.1.26"/>
    </reaction>
</comment>
<dbReference type="GO" id="GO:0008531">
    <property type="term" value="F:riboflavin kinase activity"/>
    <property type="evidence" value="ECO:0007669"/>
    <property type="project" value="UniProtKB-UniRule"/>
</dbReference>
<dbReference type="GO" id="GO:0005524">
    <property type="term" value="F:ATP binding"/>
    <property type="evidence" value="ECO:0007669"/>
    <property type="project" value="UniProtKB-UniRule"/>
</dbReference>
<dbReference type="InterPro" id="IPR002606">
    <property type="entry name" value="Riboflavin_kinase_bac"/>
</dbReference>
<proteinExistence type="inferred from homology"/>
<dbReference type="EC" id="2.7.1.26" evidence="14"/>
<protein>
    <recommendedName>
        <fullName evidence="14">Riboflavin biosynthesis protein</fullName>
    </recommendedName>
    <domain>
        <recommendedName>
            <fullName evidence="14">Riboflavin kinase</fullName>
            <ecNumber evidence="14">2.7.1.26</ecNumber>
        </recommendedName>
        <alternativeName>
            <fullName evidence="14">Flavokinase</fullName>
        </alternativeName>
    </domain>
    <domain>
        <recommendedName>
            <fullName evidence="14">FMN adenylyltransferase</fullName>
            <ecNumber evidence="14">2.7.7.2</ecNumber>
        </recommendedName>
        <alternativeName>
            <fullName evidence="14">FAD pyrophosphorylase</fullName>
        </alternativeName>
        <alternativeName>
            <fullName evidence="14">FAD synthase</fullName>
        </alternativeName>
    </domain>
</protein>
<keyword evidence="10 14" id="KW-0067">ATP-binding</keyword>
<keyword evidence="11" id="KW-0511">Multifunctional enzyme</keyword>
<dbReference type="PANTHER" id="PTHR22749">
    <property type="entry name" value="RIBOFLAVIN KINASE/FMN ADENYLYLTRANSFERASE"/>
    <property type="match status" value="1"/>
</dbReference>
<dbReference type="SUPFAM" id="SSF52374">
    <property type="entry name" value="Nucleotidylyl transferase"/>
    <property type="match status" value="1"/>
</dbReference>
<dbReference type="InterPro" id="IPR015864">
    <property type="entry name" value="FAD_synthase"/>
</dbReference>
<evidence type="ECO:0000256" key="14">
    <source>
        <dbReference type="PIRNR" id="PIRNR004491"/>
    </source>
</evidence>
<dbReference type="OrthoDB" id="9803667at2"/>
<evidence type="ECO:0000259" key="15">
    <source>
        <dbReference type="SMART" id="SM00904"/>
    </source>
</evidence>